<accession>A0ABW4CXF6</accession>
<keyword evidence="2" id="KW-1185">Reference proteome</keyword>
<reference evidence="2" key="1">
    <citation type="journal article" date="2019" name="Int. J. Syst. Evol. Microbiol.">
        <title>The Global Catalogue of Microorganisms (GCM) 10K type strain sequencing project: providing services to taxonomists for standard genome sequencing and annotation.</title>
        <authorList>
            <consortium name="The Broad Institute Genomics Platform"/>
            <consortium name="The Broad Institute Genome Sequencing Center for Infectious Disease"/>
            <person name="Wu L."/>
            <person name="Ma J."/>
        </authorList>
    </citation>
    <scope>NUCLEOTIDE SEQUENCE [LARGE SCALE GENOMIC DNA]</scope>
    <source>
        <strain evidence="2">CCM 8912</strain>
    </source>
</reference>
<protein>
    <submittedName>
        <fullName evidence="1">Uncharacterized protein</fullName>
    </submittedName>
</protein>
<sequence length="87" mass="10215">ASMMPERRLKCDIMPYHLPTTLSLANYNIPQTMGVLLDMLWAKIVHYQRCFFPVNSGLPGRRAGEIPLRRWAGHFLFQKKNRLDVWT</sequence>
<comment type="caution">
    <text evidence="1">The sequence shown here is derived from an EMBL/GenBank/DDBJ whole genome shotgun (WGS) entry which is preliminary data.</text>
</comment>
<dbReference type="Proteomes" id="UP001597212">
    <property type="component" value="Unassembled WGS sequence"/>
</dbReference>
<proteinExistence type="predicted"/>
<evidence type="ECO:0000313" key="2">
    <source>
        <dbReference type="Proteomes" id="UP001597212"/>
    </source>
</evidence>
<dbReference type="RefSeq" id="WP_379909508.1">
    <property type="nucleotide sequence ID" value="NZ_JBHTOK010000064.1"/>
</dbReference>
<evidence type="ECO:0000313" key="1">
    <source>
        <dbReference type="EMBL" id="MFD1441291.1"/>
    </source>
</evidence>
<organism evidence="1 2">
    <name type="scientific">Lacticaseibacillus hegangensis</name>
    <dbReference type="NCBI Taxonomy" id="2486010"/>
    <lineage>
        <taxon>Bacteria</taxon>
        <taxon>Bacillati</taxon>
        <taxon>Bacillota</taxon>
        <taxon>Bacilli</taxon>
        <taxon>Lactobacillales</taxon>
        <taxon>Lactobacillaceae</taxon>
        <taxon>Lacticaseibacillus</taxon>
    </lineage>
</organism>
<feature type="non-terminal residue" evidence="1">
    <location>
        <position position="1"/>
    </location>
</feature>
<name>A0ABW4CXF6_9LACO</name>
<dbReference type="EMBL" id="JBHTOK010000064">
    <property type="protein sequence ID" value="MFD1441291.1"/>
    <property type="molecule type" value="Genomic_DNA"/>
</dbReference>
<gene>
    <name evidence="1" type="ORF">ACFQ5K_07880</name>
</gene>